<keyword evidence="2" id="KW-0677">Repeat</keyword>
<dbReference type="PRINTS" id="PR00364">
    <property type="entry name" value="DISEASERSIST"/>
</dbReference>
<organism evidence="7 8">
    <name type="scientific">Spirodela intermedia</name>
    <name type="common">Intermediate duckweed</name>
    <dbReference type="NCBI Taxonomy" id="51605"/>
    <lineage>
        <taxon>Eukaryota</taxon>
        <taxon>Viridiplantae</taxon>
        <taxon>Streptophyta</taxon>
        <taxon>Embryophyta</taxon>
        <taxon>Tracheophyta</taxon>
        <taxon>Spermatophyta</taxon>
        <taxon>Magnoliopsida</taxon>
        <taxon>Liliopsida</taxon>
        <taxon>Araceae</taxon>
        <taxon>Lemnoideae</taxon>
        <taxon>Spirodela</taxon>
    </lineage>
</organism>
<comment type="similarity">
    <text evidence="1">Belongs to the disease resistance NB-LRR family.</text>
</comment>
<dbReference type="GO" id="GO:0009626">
    <property type="term" value="P:plant-type hypersensitive response"/>
    <property type="evidence" value="ECO:0007669"/>
    <property type="project" value="UniProtKB-ARBA"/>
</dbReference>
<keyword evidence="4" id="KW-0067">ATP-binding</keyword>
<accession>A0A7I8LJ05</accession>
<reference evidence="7" key="1">
    <citation type="submission" date="2020-02" db="EMBL/GenBank/DDBJ databases">
        <authorList>
            <person name="Scholz U."/>
            <person name="Mascher M."/>
            <person name="Fiebig A."/>
        </authorList>
    </citation>
    <scope>NUCLEOTIDE SEQUENCE</scope>
</reference>
<dbReference type="FunFam" id="1.10.10.10:FF:000322">
    <property type="entry name" value="Probable disease resistance protein At1g63360"/>
    <property type="match status" value="1"/>
</dbReference>
<name>A0A7I8LJ05_SPIIN</name>
<dbReference type="InterPro" id="IPR011043">
    <property type="entry name" value="Gal_Oxase/kelch_b-propeller"/>
</dbReference>
<proteinExistence type="inferred from homology"/>
<evidence type="ECO:0000259" key="6">
    <source>
        <dbReference type="Pfam" id="PF23598"/>
    </source>
</evidence>
<gene>
    <name evidence="7" type="ORF">SI8410_16020344</name>
</gene>
<evidence type="ECO:0000256" key="4">
    <source>
        <dbReference type="ARBA" id="ARBA00022840"/>
    </source>
</evidence>
<dbReference type="GO" id="GO:0043531">
    <property type="term" value="F:ADP binding"/>
    <property type="evidence" value="ECO:0007669"/>
    <property type="project" value="InterPro"/>
</dbReference>
<dbReference type="SUPFAM" id="SSF50965">
    <property type="entry name" value="Galactose oxidase, central domain"/>
    <property type="match status" value="1"/>
</dbReference>
<dbReference type="GO" id="GO:0005524">
    <property type="term" value="F:ATP binding"/>
    <property type="evidence" value="ECO:0007669"/>
    <property type="project" value="UniProtKB-KW"/>
</dbReference>
<protein>
    <submittedName>
        <fullName evidence="7">Uncharacterized protein</fullName>
    </submittedName>
</protein>
<dbReference type="Gene3D" id="1.10.8.430">
    <property type="entry name" value="Helical domain of apoptotic protease-activating factors"/>
    <property type="match status" value="1"/>
</dbReference>
<evidence type="ECO:0000313" key="8">
    <source>
        <dbReference type="Proteomes" id="UP000663760"/>
    </source>
</evidence>
<dbReference type="InterPro" id="IPR055414">
    <property type="entry name" value="LRR_R13L4/SHOC2-like"/>
</dbReference>
<dbReference type="Pfam" id="PF23598">
    <property type="entry name" value="LRR_14"/>
    <property type="match status" value="1"/>
</dbReference>
<keyword evidence="4" id="KW-0547">Nucleotide-binding</keyword>
<dbReference type="FunFam" id="3.40.50.300:FF:001091">
    <property type="entry name" value="Probable disease resistance protein At1g61300"/>
    <property type="match status" value="1"/>
</dbReference>
<dbReference type="InterPro" id="IPR050905">
    <property type="entry name" value="Plant_NBS-LRR"/>
</dbReference>
<dbReference type="OrthoDB" id="664960at2759"/>
<feature type="domain" description="Disease resistance R13L4/SHOC-2-like LRR" evidence="6">
    <location>
        <begin position="511"/>
        <end position="847"/>
    </location>
</feature>
<dbReference type="SUPFAM" id="SSF52540">
    <property type="entry name" value="P-loop containing nucleoside triphosphate hydrolases"/>
    <property type="match status" value="1"/>
</dbReference>
<keyword evidence="8" id="KW-1185">Reference proteome</keyword>
<dbReference type="AlphaFoldDB" id="A0A7I8LJ05"/>
<dbReference type="InterPro" id="IPR036388">
    <property type="entry name" value="WH-like_DNA-bd_sf"/>
</dbReference>
<dbReference type="Proteomes" id="UP000663760">
    <property type="component" value="Chromosome 16"/>
</dbReference>
<dbReference type="InterPro" id="IPR042197">
    <property type="entry name" value="Apaf_helical"/>
</dbReference>
<dbReference type="SUPFAM" id="SSF52058">
    <property type="entry name" value="L domain-like"/>
    <property type="match status" value="1"/>
</dbReference>
<dbReference type="Gene3D" id="3.40.50.300">
    <property type="entry name" value="P-loop containing nucleotide triphosphate hydrolases"/>
    <property type="match status" value="1"/>
</dbReference>
<dbReference type="InterPro" id="IPR032675">
    <property type="entry name" value="LRR_dom_sf"/>
</dbReference>
<dbReference type="InterPro" id="IPR027417">
    <property type="entry name" value="P-loop_NTPase"/>
</dbReference>
<dbReference type="PANTHER" id="PTHR33463:SF204">
    <property type="entry name" value="NB-ARC DOMAIN-CONTAINING PROTEIN"/>
    <property type="match status" value="1"/>
</dbReference>
<sequence length="909" mass="101926">MNCCLACLGFFWDPISQSLQSLLLADDLWAYDVLDGKWVKFPEPGKSCRPRGGTGLAVAGEKIWIVYGFSGEEVDDVHCFDPASGEWTEVETTGDKPCPRSVFSIASIGQRVIICGGEVWNLHLLLPAILIEQPTSLLNDNMGMEETLSEIHHLLEDNEAGIIRNYNTGAIGKTTLLKAVDDELLGDDSSRFDLVIWVIVSKELDVLKVQEDIGVRLGYCRPGEGQGPTLPRHLHDRATTLLSALSQRRFLLLLDDLWEKLDLGAVGVPVSLRNGSKIVFTTRSLKVFNEMDAQQRVKVPLLNQASSWKLFCQRLGRGEDQWDPSMKSLASAVAAKCGGLPLTLITVGRGMADATTRGEWEEALKSLKGIPAKLGDMKEVLTLLKFSFDRLKDTSARECLLYCALFPEDHNIDISQLIEYCVEEGLLERGRHPDSIDRARNRGLITVTSLKAACLLEDGNNRGREVKLHDTVREMALWITSGEEDEKNVFLVNSGERLTRVRIPERWMESRRISFMHNEIGVLPEEPSCDNLQTLLLNNNHPPREIPGGFFQFMPRLLVLDLSRTGISLLPPGIGSLVELQQLNLSETFLGSLPVEVGRLTKLRQLRLEDVYCLKSIPREAVSSLSGLQSLNIFKSYYELRGGWKDGGSDCVSDHEGRQLCLKDLDGLGQLTELGLSITGMTHEDMQAFLDSHGLCASIRFLCMKEVGSSSFDLSACLQVMKGLRTLFIEHSTHLEELIFNTNQPSELEGLTLLQLHRATISWKDRNVFVRDLSTGVIFKSLLHLEISKCAALEDITWIRELPCIEIFRLSRCLKIVELIVVQEVMNGDVDYEKDSFFPKLKEIYLHNLVNLRNVCRHPLSFPSLERVVVSDCLALKKLPFGLSSAKNIKEIRDQDVRSTFAPYFSPFF</sequence>
<dbReference type="Gene3D" id="3.80.10.10">
    <property type="entry name" value="Ribonuclease Inhibitor"/>
    <property type="match status" value="2"/>
</dbReference>
<feature type="domain" description="NB-ARC" evidence="5">
    <location>
        <begin position="151"/>
        <end position="317"/>
    </location>
</feature>
<dbReference type="PANTHER" id="PTHR33463">
    <property type="entry name" value="NB-ARC DOMAIN-CONTAINING PROTEIN-RELATED"/>
    <property type="match status" value="1"/>
</dbReference>
<evidence type="ECO:0000256" key="2">
    <source>
        <dbReference type="ARBA" id="ARBA00022737"/>
    </source>
</evidence>
<dbReference type="Gene3D" id="2.120.10.80">
    <property type="entry name" value="Kelch-type beta propeller"/>
    <property type="match status" value="1"/>
</dbReference>
<evidence type="ECO:0000256" key="1">
    <source>
        <dbReference type="ARBA" id="ARBA00008894"/>
    </source>
</evidence>
<dbReference type="Pfam" id="PF24681">
    <property type="entry name" value="Kelch_KLHDC2_KLHL20_DRC7"/>
    <property type="match status" value="1"/>
</dbReference>
<evidence type="ECO:0000256" key="3">
    <source>
        <dbReference type="ARBA" id="ARBA00022821"/>
    </source>
</evidence>
<dbReference type="EMBL" id="LR746279">
    <property type="protein sequence ID" value="CAA7409666.1"/>
    <property type="molecule type" value="Genomic_DNA"/>
</dbReference>
<keyword evidence="3" id="KW-0611">Plant defense</keyword>
<dbReference type="Pfam" id="PF00931">
    <property type="entry name" value="NB-ARC"/>
    <property type="match status" value="1"/>
</dbReference>
<evidence type="ECO:0000259" key="5">
    <source>
        <dbReference type="Pfam" id="PF00931"/>
    </source>
</evidence>
<evidence type="ECO:0000313" key="7">
    <source>
        <dbReference type="EMBL" id="CAA7409666.1"/>
    </source>
</evidence>
<dbReference type="Gene3D" id="1.10.10.10">
    <property type="entry name" value="Winged helix-like DNA-binding domain superfamily/Winged helix DNA-binding domain"/>
    <property type="match status" value="1"/>
</dbReference>
<dbReference type="InterPro" id="IPR002182">
    <property type="entry name" value="NB-ARC"/>
</dbReference>
<dbReference type="GO" id="GO:0042742">
    <property type="term" value="P:defense response to bacterium"/>
    <property type="evidence" value="ECO:0007669"/>
    <property type="project" value="UniProtKB-ARBA"/>
</dbReference>
<dbReference type="InterPro" id="IPR015915">
    <property type="entry name" value="Kelch-typ_b-propeller"/>
</dbReference>
<dbReference type="GO" id="GO:0002758">
    <property type="term" value="P:innate immune response-activating signaling pathway"/>
    <property type="evidence" value="ECO:0007669"/>
    <property type="project" value="UniProtKB-ARBA"/>
</dbReference>